<feature type="compositionally biased region" description="Acidic residues" evidence="1">
    <location>
        <begin position="342"/>
        <end position="352"/>
    </location>
</feature>
<feature type="compositionally biased region" description="Acidic residues" evidence="1">
    <location>
        <begin position="1810"/>
        <end position="1819"/>
    </location>
</feature>
<feature type="compositionally biased region" description="Basic residues" evidence="1">
    <location>
        <begin position="241"/>
        <end position="250"/>
    </location>
</feature>
<dbReference type="Proteomes" id="UP000824469">
    <property type="component" value="Unassembled WGS sequence"/>
</dbReference>
<feature type="compositionally biased region" description="Basic residues" evidence="1">
    <location>
        <begin position="758"/>
        <end position="768"/>
    </location>
</feature>
<gene>
    <name evidence="2" type="ORF">KI387_025157</name>
</gene>
<feature type="compositionally biased region" description="Polar residues" evidence="1">
    <location>
        <begin position="143"/>
        <end position="157"/>
    </location>
</feature>
<keyword evidence="3" id="KW-1185">Reference proteome</keyword>
<feature type="compositionally biased region" description="Basic and acidic residues" evidence="1">
    <location>
        <begin position="310"/>
        <end position="341"/>
    </location>
</feature>
<feature type="compositionally biased region" description="Basic residues" evidence="1">
    <location>
        <begin position="510"/>
        <end position="521"/>
    </location>
</feature>
<dbReference type="EMBL" id="JAHRHJ020000005">
    <property type="protein sequence ID" value="KAH9316530.1"/>
    <property type="molecule type" value="Genomic_DNA"/>
</dbReference>
<feature type="compositionally biased region" description="Acidic residues" evidence="1">
    <location>
        <begin position="188"/>
        <end position="204"/>
    </location>
</feature>
<feature type="compositionally biased region" description="Basic and acidic residues" evidence="1">
    <location>
        <begin position="522"/>
        <end position="536"/>
    </location>
</feature>
<feature type="compositionally biased region" description="Basic and acidic residues" evidence="1">
    <location>
        <begin position="472"/>
        <end position="497"/>
    </location>
</feature>
<feature type="region of interest" description="Disordered" evidence="1">
    <location>
        <begin position="39"/>
        <end position="415"/>
    </location>
</feature>
<dbReference type="PANTHER" id="PTHR33621">
    <property type="entry name" value="ASPARTIC/GLUTAMIC ACID-RICH PROTEIN"/>
    <property type="match status" value="1"/>
</dbReference>
<feature type="region of interest" description="Disordered" evidence="1">
    <location>
        <begin position="876"/>
        <end position="897"/>
    </location>
</feature>
<feature type="compositionally biased region" description="Basic residues" evidence="1">
    <location>
        <begin position="395"/>
        <end position="404"/>
    </location>
</feature>
<dbReference type="PANTHER" id="PTHR33621:SF2">
    <property type="entry name" value="RIBOSOMAL L1 DOMAIN-CONTAINING PROTEIN"/>
    <property type="match status" value="1"/>
</dbReference>
<feature type="compositionally biased region" description="Basic and acidic residues" evidence="1">
    <location>
        <begin position="205"/>
        <end position="219"/>
    </location>
</feature>
<evidence type="ECO:0000313" key="2">
    <source>
        <dbReference type="EMBL" id="KAH9316530.1"/>
    </source>
</evidence>
<proteinExistence type="predicted"/>
<evidence type="ECO:0000313" key="3">
    <source>
        <dbReference type="Proteomes" id="UP000824469"/>
    </source>
</evidence>
<feature type="compositionally biased region" description="Basic and acidic residues" evidence="1">
    <location>
        <begin position="251"/>
        <end position="260"/>
    </location>
</feature>
<feature type="compositionally biased region" description="Basic residues" evidence="1">
    <location>
        <begin position="433"/>
        <end position="444"/>
    </location>
</feature>
<feature type="region of interest" description="Disordered" evidence="1">
    <location>
        <begin position="431"/>
        <end position="863"/>
    </location>
</feature>
<feature type="compositionally biased region" description="Basic and acidic residues" evidence="1">
    <location>
        <begin position="718"/>
        <end position="739"/>
    </location>
</feature>
<reference evidence="2 3" key="1">
    <citation type="journal article" date="2021" name="Nat. Plants">
        <title>The Taxus genome provides insights into paclitaxel biosynthesis.</title>
        <authorList>
            <person name="Xiong X."/>
            <person name="Gou J."/>
            <person name="Liao Q."/>
            <person name="Li Y."/>
            <person name="Zhou Q."/>
            <person name="Bi G."/>
            <person name="Li C."/>
            <person name="Du R."/>
            <person name="Wang X."/>
            <person name="Sun T."/>
            <person name="Guo L."/>
            <person name="Liang H."/>
            <person name="Lu P."/>
            <person name="Wu Y."/>
            <person name="Zhang Z."/>
            <person name="Ro D.K."/>
            <person name="Shang Y."/>
            <person name="Huang S."/>
            <person name="Yan J."/>
        </authorList>
    </citation>
    <scope>NUCLEOTIDE SEQUENCE [LARGE SCALE GENOMIC DNA]</scope>
    <source>
        <strain evidence="2">Ta-2019</strain>
    </source>
</reference>
<comment type="caution">
    <text evidence="2">The sequence shown here is derived from an EMBL/GenBank/DDBJ whole genome shotgun (WGS) entry which is preliminary data.</text>
</comment>
<feature type="region of interest" description="Disordered" evidence="1">
    <location>
        <begin position="1155"/>
        <end position="1175"/>
    </location>
</feature>
<name>A0AA38G704_TAXCH</name>
<feature type="region of interest" description="Disordered" evidence="1">
    <location>
        <begin position="1543"/>
        <end position="1570"/>
    </location>
</feature>
<feature type="compositionally biased region" description="Basic and acidic residues" evidence="1">
    <location>
        <begin position="583"/>
        <end position="604"/>
    </location>
</feature>
<evidence type="ECO:0000256" key="1">
    <source>
        <dbReference type="SAM" id="MobiDB-lite"/>
    </source>
</evidence>
<feature type="compositionally biased region" description="Basic and acidic residues" evidence="1">
    <location>
        <begin position="545"/>
        <end position="560"/>
    </location>
</feature>
<feature type="compositionally biased region" description="Basic residues" evidence="1">
    <location>
        <begin position="623"/>
        <end position="633"/>
    </location>
</feature>
<dbReference type="OMA" id="EDHCIED"/>
<feature type="non-terminal residue" evidence="2">
    <location>
        <position position="2289"/>
    </location>
</feature>
<sequence length="2289" mass="254936">MDYHSLTRKELQALCKKYAIPANLTNVSMAEALTALLNADNNKPPDEANQKQDAASEDMGDKPVLTEVSNTPKGSTRSKRNGVAAEGTSAEEPILLDDEGSPLALKEKNVKSAPKNPRGKGEPTGKSRTRGRPGKLLDEDELSNVNGISDVSVNLQRDGTCKSGRMRSRHATSSKDVKPLQVKQDSCDKEEESDEENESVEEVPEEKHKERKKVDKLETATEGNIQGADGTNDESVEQFHKTRPKGRSSRKKFDEVKEAAEESIPGTITTNDESVEVSKTRPKTRLSRKKVDKVEEVTQESIETDDPNDDTVKEVPENRPKEIHATSSKDVKPLQVKRDSCDKEEESDEANESVEGVPEEKHKGRKKVDKLETATEGSIQGADGTNDESVEQFHKTRPKGRSSRKKLEVKEVAEESIQGTIAANDELVEVPKTRPKARLSRKRVDKVEEATQESIETDDPNDDTVKEVPVNRPKDIHKTRPKERPSRKKLDEVKGVAEESIQESIEVPKSRPKARVLRKRVDKVEEATEESTRTDDPNDESDEVPEYRPKETISRKKLDEVEVTENTVHETDNVYNESVEEFPESRPKERPSRKKDDEVDKATEESIQGTDDANYESVEVHKTRSKQGRSSKKQVHDTEEVTEEMIEGVERSKGDLTQTCRRSMREDALKGLDSQPLVIRSSSRKKVGGVNSARKLPGTSKTVHERDNVYSESVEEFPESRPKERLSRKKDDEVDKATEESIQGTDDANYESFEVHKTRSKRGRSSKKQVHDAEEVTEESIQGVERSKGDLTQTCRRSTGEDALKGLDTQPLVIRSSSRRNAGGVNSVRKIPGTSKTLSALSKGKLAAKVEDSSDKKEEIDPAETLVKVSDKINMKTPVQTLNGRRRSKKDSSKLHNGDCLEASAIKVKQESTCQQRQTIQSFHHLAAIENEEDSNCDLDSYLKQDRAGNRRSVSKETAKSQGKYAEELDILEADVDAKENQETIKKEVTENGEASKDIESEEVKFEILQHQELKVCQILDEKQMACHISQEERTKQVQKESVVEISPKKSSESLGSPISGRVDEIGVCSGESILEQHTTDVLQEVKMNTIVINGMMMSTEHSVTLEIQESNALKSHSKCLPAEGSAMKNNSFTNSTYAQDGEDHGIKVEESWERTVEQDVNRTESYSGSESETMHKDLEVNENAAFYHGMDSRDAKESPEKTAQDDLIILERTEPEIMRLDLEVDDNAPFSHGSDISLKGEAPDIKDEESQGKAIQEGVGISENNCGTELETENAAFSHGTHFIDIAKITIDAQEAGEDHCIEDEDNPDNTVRICSQEGVGISESHCGTKPDSLHEDLEDTKNTAFSHGMHSRDIAQSPIDAQDEDNLKKTVENGSREAEDHCIEDKDNLEETIEDGPQDGEDHCLADEDYLEENVENGPQHCENHCIEDEDNLEKTVEDGSQEAEDHCIEYKDNLEKAVKDGSQYGEDRCIENKDNLEEIVADGYQDGDDHYIEDEDYLDEIVVDGPQDGEDHCFVDGKAVEDGPQDGEDHCIVDENNLEKTVEDDSQEAEDHCIEDKDGGSQDGEDHYIEDKRTEPEKTMHFYLKAHDKATFSHGMVSRNVEQICMPFNEGEASLIKYEESWGNIGVDPEIVFPHNVVAPGIKDEESPGKTLQEGVSISKSHTPTEPETMHVALVDENKDSICIEKSKEIIISDFNDMEELNCSRELSSAASVEAANPVEDKTVLLDGKSEHASSKDMMVAQEVLIGEPRPTEKECLHTEIVVSDDLKLVGKHPELQQCTANLVDETMEGKLHNSSYLVDQLREESQSDSDSTEEDWSAKDSVLSVMPNILESQGREGDEGQEMKVQGNIPNNEACSDEVHIWLGECKGHSLVPKSPVTLPMKTKDGSKSNDKSFEKLPTGVAGITEDEDVYAGKTNFLMESLGPLSIDCEVQTETRVASSSAEVDKEVQTEKWVESSPAEIASETQIEKWVASSSAEIASEAQIEKCVAPSAQFDSVVQPETRVASASVHIDSQPQIEKFNSELEGGQESHPARICTVKERIEGFSSHGQTSSSKCALAKELIHSMVETFVPETEKNGSPDDTVEDALNDESASMEDSVPLTPPKEEKRILVPISDEQVSTVEQEIYVAPQYLGDTDEGLDEMSTNNLVENLGVGDKKPLAVHKSEQNTTEVFENMVCMEDIHLPEKICGPDEELQVGYGDKLQNEAKNNSLLIEKEKSLCLNDQSLRKLYALCKKKKAKVSVPVKGAPFNEKTFYRDEEVQATYVNKLRNEFDYNFLQIEKEKE</sequence>
<feature type="compositionally biased region" description="Basic and acidic residues" evidence="1">
    <location>
        <begin position="848"/>
        <end position="860"/>
    </location>
</feature>
<accession>A0AA38G704</accession>
<organism evidence="2 3">
    <name type="scientific">Taxus chinensis</name>
    <name type="common">Chinese yew</name>
    <name type="synonym">Taxus wallichiana var. chinensis</name>
    <dbReference type="NCBI Taxonomy" id="29808"/>
    <lineage>
        <taxon>Eukaryota</taxon>
        <taxon>Viridiplantae</taxon>
        <taxon>Streptophyta</taxon>
        <taxon>Embryophyta</taxon>
        <taxon>Tracheophyta</taxon>
        <taxon>Spermatophyta</taxon>
        <taxon>Pinopsida</taxon>
        <taxon>Pinidae</taxon>
        <taxon>Conifers II</taxon>
        <taxon>Cupressales</taxon>
        <taxon>Taxaceae</taxon>
        <taxon>Taxus</taxon>
    </lineage>
</organism>
<feature type="region of interest" description="Disordered" evidence="1">
    <location>
        <begin position="1805"/>
        <end position="1826"/>
    </location>
</feature>
<feature type="compositionally biased region" description="Basic residues" evidence="1">
    <location>
        <begin position="280"/>
        <end position="291"/>
    </location>
</feature>
<protein>
    <submittedName>
        <fullName evidence="2">Uncharacterized protein</fullName>
    </submittedName>
</protein>